<dbReference type="SUPFAM" id="SSF56219">
    <property type="entry name" value="DNase I-like"/>
    <property type="match status" value="1"/>
</dbReference>
<evidence type="ECO:0000313" key="3">
    <source>
        <dbReference type="Proteomes" id="UP000293036"/>
    </source>
</evidence>
<dbReference type="InterPro" id="IPR005135">
    <property type="entry name" value="Endo/exonuclease/phosphatase"/>
</dbReference>
<evidence type="ECO:0000313" key="2">
    <source>
        <dbReference type="EMBL" id="TBW21451.1"/>
    </source>
</evidence>
<dbReference type="Proteomes" id="UP000293036">
    <property type="component" value="Unassembled WGS sequence"/>
</dbReference>
<evidence type="ECO:0000259" key="1">
    <source>
        <dbReference type="Pfam" id="PF03372"/>
    </source>
</evidence>
<proteinExistence type="predicted"/>
<name>A0A4Q9V1A9_9ACTO</name>
<dbReference type="Gene3D" id="3.60.10.10">
    <property type="entry name" value="Endonuclease/exonuclease/phosphatase"/>
    <property type="match status" value="1"/>
</dbReference>
<gene>
    <name evidence="2" type="ORF">EZJ44_05765</name>
</gene>
<dbReference type="InterPro" id="IPR036691">
    <property type="entry name" value="Endo/exonu/phosph_ase_sf"/>
</dbReference>
<reference evidence="2 3" key="1">
    <citation type="submission" date="2019-02" db="EMBL/GenBank/DDBJ databases">
        <title>Arcanobacterium bovis sp. nov., isolated from the milk of a cow with mastitis.</title>
        <authorList>
            <person name="Sammra O."/>
            <person name="Foster G."/>
            <person name="Hassan A."/>
            <person name="Alssahen M."/>
            <person name="Laemmler C."/>
            <person name="Borowiak M."/>
            <person name="Malorny B."/>
            <person name="Abdulmawjood A."/>
        </authorList>
    </citation>
    <scope>NUCLEOTIDE SEQUENCE [LARGE SCALE GENOMIC DNA]</scope>
    <source>
        <strain evidence="2 3">C605018/01/1</strain>
    </source>
</reference>
<dbReference type="PANTHER" id="PTHR14859:SF1">
    <property type="entry name" value="PGAP2-INTERACTING PROTEIN"/>
    <property type="match status" value="1"/>
</dbReference>
<comment type="caution">
    <text evidence="2">The sequence shown here is derived from an EMBL/GenBank/DDBJ whole genome shotgun (WGS) entry which is preliminary data.</text>
</comment>
<keyword evidence="3" id="KW-1185">Reference proteome</keyword>
<accession>A0A4Q9V1A9</accession>
<dbReference type="AlphaFoldDB" id="A0A4Q9V1A9"/>
<dbReference type="PANTHER" id="PTHR14859">
    <property type="entry name" value="CALCOFLUOR WHITE HYPERSENSITIVE PROTEIN PRECURSOR"/>
    <property type="match status" value="1"/>
</dbReference>
<sequence length="310" mass="34396">MSENTFEEAREYLRVCTFNMEHGTPSLCAPELSDSAPEHDPESGNFLQKVRAEFPDRDALEVFAAELAELDPDVVLLQEVDNVRPRSALIPQADLIADLLDMDRYFIPVERNLLGSPTSSYIPWRRRGTYGLAVLSRYPMRGCLKLALPEKTEFFRHSAEKKWGINGWYLHVTEPRACAYTVIDIPGQGSLVVGNTHLSTKYVAACEQLGVAAGGFGVLSERNGLTDARFLLGGDFNLGSDTVYELMEKEAALEEFVSLAVGDTYPSDAPEKQIDFLLGKGLSAVHSQVKRFSISDHCALVADLRFSERD</sequence>
<dbReference type="GO" id="GO:0006506">
    <property type="term" value="P:GPI anchor biosynthetic process"/>
    <property type="evidence" value="ECO:0007669"/>
    <property type="project" value="TreeGrafter"/>
</dbReference>
<protein>
    <recommendedName>
        <fullName evidence="1">Endonuclease/exonuclease/phosphatase domain-containing protein</fullName>
    </recommendedName>
</protein>
<dbReference type="Pfam" id="PF03372">
    <property type="entry name" value="Exo_endo_phos"/>
    <property type="match status" value="1"/>
</dbReference>
<dbReference type="EMBL" id="SJDT01000004">
    <property type="protein sequence ID" value="TBW21451.1"/>
    <property type="molecule type" value="Genomic_DNA"/>
</dbReference>
<feature type="domain" description="Endonuclease/exonuclease/phosphatase" evidence="1">
    <location>
        <begin position="17"/>
        <end position="297"/>
    </location>
</feature>
<dbReference type="GO" id="GO:0003824">
    <property type="term" value="F:catalytic activity"/>
    <property type="evidence" value="ECO:0007669"/>
    <property type="project" value="InterPro"/>
</dbReference>
<dbReference type="OrthoDB" id="155529at2"/>
<dbReference type="GO" id="GO:0016020">
    <property type="term" value="C:membrane"/>
    <property type="evidence" value="ECO:0007669"/>
    <property type="project" value="GOC"/>
</dbReference>
<dbReference type="InterPro" id="IPR051916">
    <property type="entry name" value="GPI-anchor_lipid_remodeler"/>
</dbReference>
<organism evidence="2 3">
    <name type="scientific">Arcanobacterium bovis</name>
    <dbReference type="NCBI Taxonomy" id="2529275"/>
    <lineage>
        <taxon>Bacteria</taxon>
        <taxon>Bacillati</taxon>
        <taxon>Actinomycetota</taxon>
        <taxon>Actinomycetes</taxon>
        <taxon>Actinomycetales</taxon>
        <taxon>Actinomycetaceae</taxon>
        <taxon>Arcanobacterium</taxon>
    </lineage>
</organism>
<dbReference type="RefSeq" id="WP_131281225.1">
    <property type="nucleotide sequence ID" value="NZ_JBHSLR010000006.1"/>
</dbReference>